<name>A0ACC0YE38_9ROSI</name>
<reference evidence="2" key="1">
    <citation type="journal article" date="2023" name="G3 (Bethesda)">
        <title>Genome assembly and association tests identify interacting loci associated with vigor, precocity, and sex in interspecific pistachio rootstocks.</title>
        <authorList>
            <person name="Palmer W."/>
            <person name="Jacygrad E."/>
            <person name="Sagayaradj S."/>
            <person name="Cavanaugh K."/>
            <person name="Han R."/>
            <person name="Bertier L."/>
            <person name="Beede B."/>
            <person name="Kafkas S."/>
            <person name="Golino D."/>
            <person name="Preece J."/>
            <person name="Michelmore R."/>
        </authorList>
    </citation>
    <scope>NUCLEOTIDE SEQUENCE [LARGE SCALE GENOMIC DNA]</scope>
</reference>
<dbReference type="Proteomes" id="UP001163603">
    <property type="component" value="Chromosome 7"/>
</dbReference>
<evidence type="ECO:0000313" key="1">
    <source>
        <dbReference type="EMBL" id="KAJ0035386.1"/>
    </source>
</evidence>
<dbReference type="EMBL" id="CM047742">
    <property type="protein sequence ID" value="KAJ0035386.1"/>
    <property type="molecule type" value="Genomic_DNA"/>
</dbReference>
<sequence>MYHSKSLQLTDKWEDDYGNGNRQDRRYWHARREFLKSYNLSSRQNNDSGFKFKEKLRRSINEINEVTIEIVSDIRKGMSKRRIGFRFYRIKFALPSLVSINVGCFTPWLCKTDSSLVN</sequence>
<keyword evidence="2" id="KW-1185">Reference proteome</keyword>
<evidence type="ECO:0000313" key="2">
    <source>
        <dbReference type="Proteomes" id="UP001163603"/>
    </source>
</evidence>
<protein>
    <submittedName>
        <fullName evidence="1">Uncharacterized protein</fullName>
    </submittedName>
</protein>
<organism evidence="1 2">
    <name type="scientific">Pistacia integerrima</name>
    <dbReference type="NCBI Taxonomy" id="434235"/>
    <lineage>
        <taxon>Eukaryota</taxon>
        <taxon>Viridiplantae</taxon>
        <taxon>Streptophyta</taxon>
        <taxon>Embryophyta</taxon>
        <taxon>Tracheophyta</taxon>
        <taxon>Spermatophyta</taxon>
        <taxon>Magnoliopsida</taxon>
        <taxon>eudicotyledons</taxon>
        <taxon>Gunneridae</taxon>
        <taxon>Pentapetalae</taxon>
        <taxon>rosids</taxon>
        <taxon>malvids</taxon>
        <taxon>Sapindales</taxon>
        <taxon>Anacardiaceae</taxon>
        <taxon>Pistacia</taxon>
    </lineage>
</organism>
<gene>
    <name evidence="1" type="ORF">Pint_25823</name>
</gene>
<proteinExistence type="predicted"/>
<accession>A0ACC0YE38</accession>
<comment type="caution">
    <text evidence="1">The sequence shown here is derived from an EMBL/GenBank/DDBJ whole genome shotgun (WGS) entry which is preliminary data.</text>
</comment>